<dbReference type="Pfam" id="PF00515">
    <property type="entry name" value="TPR_1"/>
    <property type="match status" value="2"/>
</dbReference>
<evidence type="ECO:0000256" key="6">
    <source>
        <dbReference type="ARBA" id="ARBA00022803"/>
    </source>
</evidence>
<dbReference type="EMBL" id="ML014300">
    <property type="protein sequence ID" value="RKO99287.1"/>
    <property type="molecule type" value="Genomic_DNA"/>
</dbReference>
<evidence type="ECO:0000256" key="5">
    <source>
        <dbReference type="ARBA" id="ARBA00022737"/>
    </source>
</evidence>
<sequence length="305" mass="33275">HADPMAEGLAILARQGNLTDAALCFEAAVQRDPDNNEGWTLLGQVQAENEKELPAIAALQRAVQQAPQNARALMALAVSYTNEGRDRPSYATLGRWLQVQYPSMVPEGALDDPAAMRGDALHDRMTQYYIAAARAGPQARVLPPRDASGAPADIDADVQIGLGVLFYNSGAYDKAVDCFRAALRQDPQNHLLWNRLGATLANSGQSEDAIEAYERALALKPRFTRARYNLGVSCISIGCYKQAAEHLLDALSLHERPPADGARPTTHAGIRHVSSSLWETLRRAFILMDRRDLVDRSYSADASVD</sequence>
<dbReference type="AlphaFoldDB" id="A0A4V1IU46"/>
<feature type="non-terminal residue" evidence="9">
    <location>
        <position position="305"/>
    </location>
</feature>
<keyword evidence="5" id="KW-0677">Repeat</keyword>
<feature type="repeat" description="TPR" evidence="8">
    <location>
        <begin position="190"/>
        <end position="223"/>
    </location>
</feature>
<keyword evidence="4" id="KW-0963">Cytoplasm</keyword>
<dbReference type="GO" id="GO:0016560">
    <property type="term" value="P:protein import into peroxisome matrix, docking"/>
    <property type="evidence" value="ECO:0007669"/>
    <property type="project" value="TreeGrafter"/>
</dbReference>
<dbReference type="InterPro" id="IPR019734">
    <property type="entry name" value="TPR_rpt"/>
</dbReference>
<dbReference type="PANTHER" id="PTHR10130">
    <property type="entry name" value="PEROXISOMAL TARGETING SIGNAL 1 RECEPTOR PEX5"/>
    <property type="match status" value="1"/>
</dbReference>
<evidence type="ECO:0000256" key="3">
    <source>
        <dbReference type="ARBA" id="ARBA00005348"/>
    </source>
</evidence>
<proteinExistence type="inferred from homology"/>
<evidence type="ECO:0000256" key="1">
    <source>
        <dbReference type="ARBA" id="ARBA00004275"/>
    </source>
</evidence>
<dbReference type="PROSITE" id="PS50005">
    <property type="entry name" value="TPR"/>
    <property type="match status" value="2"/>
</dbReference>
<keyword evidence="6 8" id="KW-0802">TPR repeat</keyword>
<dbReference type="PROSITE" id="PS50293">
    <property type="entry name" value="TPR_REGION"/>
    <property type="match status" value="1"/>
</dbReference>
<evidence type="ECO:0000313" key="10">
    <source>
        <dbReference type="Proteomes" id="UP000274922"/>
    </source>
</evidence>
<dbReference type="GO" id="GO:0005778">
    <property type="term" value="C:peroxisomal membrane"/>
    <property type="evidence" value="ECO:0007669"/>
    <property type="project" value="TreeGrafter"/>
</dbReference>
<accession>A0A4V1IU46</accession>
<evidence type="ECO:0000256" key="8">
    <source>
        <dbReference type="PROSITE-ProRule" id="PRU00339"/>
    </source>
</evidence>
<evidence type="ECO:0000256" key="2">
    <source>
        <dbReference type="ARBA" id="ARBA00004496"/>
    </source>
</evidence>
<reference evidence="10" key="1">
    <citation type="journal article" date="2018" name="Nat. Microbiol.">
        <title>Leveraging single-cell genomics to expand the fungal tree of life.</title>
        <authorList>
            <person name="Ahrendt S.R."/>
            <person name="Quandt C.A."/>
            <person name="Ciobanu D."/>
            <person name="Clum A."/>
            <person name="Salamov A."/>
            <person name="Andreopoulos B."/>
            <person name="Cheng J.F."/>
            <person name="Woyke T."/>
            <person name="Pelin A."/>
            <person name="Henrissat B."/>
            <person name="Reynolds N.K."/>
            <person name="Benny G.L."/>
            <person name="Smith M.E."/>
            <person name="James T.Y."/>
            <person name="Grigoriev I.V."/>
        </authorList>
    </citation>
    <scope>NUCLEOTIDE SEQUENCE [LARGE SCALE GENOMIC DNA]</scope>
    <source>
        <strain evidence="10">ATCC 52028</strain>
    </source>
</reference>
<feature type="repeat" description="TPR" evidence="8">
    <location>
        <begin position="156"/>
        <end position="189"/>
    </location>
</feature>
<dbReference type="Proteomes" id="UP000274922">
    <property type="component" value="Unassembled WGS sequence"/>
</dbReference>
<evidence type="ECO:0000256" key="4">
    <source>
        <dbReference type="ARBA" id="ARBA00022490"/>
    </source>
</evidence>
<dbReference type="GO" id="GO:0005052">
    <property type="term" value="F:peroxisome matrix targeting signal-1 binding"/>
    <property type="evidence" value="ECO:0007669"/>
    <property type="project" value="TreeGrafter"/>
</dbReference>
<dbReference type="GO" id="GO:0005829">
    <property type="term" value="C:cytosol"/>
    <property type="evidence" value="ECO:0007669"/>
    <property type="project" value="TreeGrafter"/>
</dbReference>
<feature type="non-terminal residue" evidence="9">
    <location>
        <position position="1"/>
    </location>
</feature>
<keyword evidence="10" id="KW-1185">Reference proteome</keyword>
<name>A0A4V1IU46_9FUNG</name>
<evidence type="ECO:0000313" key="9">
    <source>
        <dbReference type="EMBL" id="RKO99287.1"/>
    </source>
</evidence>
<dbReference type="STRING" id="1555241.A0A4V1IU46"/>
<dbReference type="Pfam" id="PF13432">
    <property type="entry name" value="TPR_16"/>
    <property type="match status" value="1"/>
</dbReference>
<dbReference type="Gene3D" id="1.25.40.10">
    <property type="entry name" value="Tetratricopeptide repeat domain"/>
    <property type="match status" value="1"/>
</dbReference>
<dbReference type="SMART" id="SM00028">
    <property type="entry name" value="TPR"/>
    <property type="match status" value="5"/>
</dbReference>
<keyword evidence="7" id="KW-0576">Peroxisome</keyword>
<dbReference type="SUPFAM" id="SSF48452">
    <property type="entry name" value="TPR-like"/>
    <property type="match status" value="1"/>
</dbReference>
<gene>
    <name evidence="9" type="ORF">CXG81DRAFT_4567</name>
</gene>
<dbReference type="OrthoDB" id="10006023at2759"/>
<comment type="similarity">
    <text evidence="3">Belongs to the peroxisomal targeting signal receptor family.</text>
</comment>
<protein>
    <submittedName>
        <fullName evidence="9">Uncharacterized protein</fullName>
    </submittedName>
</protein>
<dbReference type="PANTHER" id="PTHR10130:SF0">
    <property type="entry name" value="GH08708P"/>
    <property type="match status" value="1"/>
</dbReference>
<dbReference type="InterPro" id="IPR011990">
    <property type="entry name" value="TPR-like_helical_dom_sf"/>
</dbReference>
<comment type="subcellular location">
    <subcellularLocation>
        <location evidence="2">Cytoplasm</location>
    </subcellularLocation>
    <subcellularLocation>
        <location evidence="1">Peroxisome</location>
    </subcellularLocation>
</comment>
<organism evidence="9 10">
    <name type="scientific">Caulochytrium protostelioides</name>
    <dbReference type="NCBI Taxonomy" id="1555241"/>
    <lineage>
        <taxon>Eukaryota</taxon>
        <taxon>Fungi</taxon>
        <taxon>Fungi incertae sedis</taxon>
        <taxon>Chytridiomycota</taxon>
        <taxon>Chytridiomycota incertae sedis</taxon>
        <taxon>Chytridiomycetes</taxon>
        <taxon>Caulochytriales</taxon>
        <taxon>Caulochytriaceae</taxon>
        <taxon>Caulochytrium</taxon>
    </lineage>
</organism>
<evidence type="ECO:0000256" key="7">
    <source>
        <dbReference type="ARBA" id="ARBA00023140"/>
    </source>
</evidence>
<dbReference type="InterPro" id="IPR024111">
    <property type="entry name" value="PEX5/PEX5L"/>
</dbReference>